<comment type="caution">
    <text evidence="1">The sequence shown here is derived from an EMBL/GenBank/DDBJ whole genome shotgun (WGS) entry which is preliminary data.</text>
</comment>
<proteinExistence type="predicted"/>
<evidence type="ECO:0000313" key="2">
    <source>
        <dbReference type="Proteomes" id="UP000319728"/>
    </source>
</evidence>
<organism evidence="1 2">
    <name type="scientific">Micromonospora sagamiensis</name>
    <dbReference type="NCBI Taxonomy" id="47875"/>
    <lineage>
        <taxon>Bacteria</taxon>
        <taxon>Bacillati</taxon>
        <taxon>Actinomycetota</taxon>
        <taxon>Actinomycetes</taxon>
        <taxon>Micromonosporales</taxon>
        <taxon>Micromonosporaceae</taxon>
        <taxon>Micromonospora</taxon>
    </lineage>
</organism>
<dbReference type="AlphaFoldDB" id="A0A562WEE7"/>
<accession>A0A562WEE7</accession>
<name>A0A562WEE7_9ACTN</name>
<evidence type="ECO:0000313" key="1">
    <source>
        <dbReference type="EMBL" id="TWJ28505.1"/>
    </source>
</evidence>
<keyword evidence="2" id="KW-1185">Reference proteome</keyword>
<protein>
    <submittedName>
        <fullName evidence="1">Uncharacterized protein</fullName>
    </submittedName>
</protein>
<dbReference type="EMBL" id="VLLP01000001">
    <property type="protein sequence ID" value="TWJ28505.1"/>
    <property type="molecule type" value="Genomic_DNA"/>
</dbReference>
<reference evidence="1 2" key="1">
    <citation type="submission" date="2019-07" db="EMBL/GenBank/DDBJ databases">
        <title>R&amp;d 2014.</title>
        <authorList>
            <person name="Klenk H.-P."/>
        </authorList>
    </citation>
    <scope>NUCLEOTIDE SEQUENCE [LARGE SCALE GENOMIC DNA]</scope>
    <source>
        <strain evidence="1 2">DSM 43912</strain>
    </source>
</reference>
<dbReference type="Proteomes" id="UP000319728">
    <property type="component" value="Unassembled WGS sequence"/>
</dbReference>
<gene>
    <name evidence="1" type="ORF">JD81_02010</name>
</gene>
<sequence length="39" mass="4507">MWIQVLRDRAGSFTPRIVPKHARRLDGFKEAILSLTQKA</sequence>